<dbReference type="SUPFAM" id="SSF52266">
    <property type="entry name" value="SGNH hydrolase"/>
    <property type="match status" value="1"/>
</dbReference>
<dbReference type="EMBL" id="VSSQ01002074">
    <property type="protein sequence ID" value="MPM13145.1"/>
    <property type="molecule type" value="Genomic_DNA"/>
</dbReference>
<name>A0A644XAA7_9ZZZZ</name>
<comment type="caution">
    <text evidence="2">The sequence shown here is derived from an EMBL/GenBank/DDBJ whole genome shotgun (WGS) entry which is preliminary data.</text>
</comment>
<reference evidence="2" key="1">
    <citation type="submission" date="2019-08" db="EMBL/GenBank/DDBJ databases">
        <authorList>
            <person name="Kucharzyk K."/>
            <person name="Murdoch R.W."/>
            <person name="Higgins S."/>
            <person name="Loffler F."/>
        </authorList>
    </citation>
    <scope>NUCLEOTIDE SEQUENCE</scope>
</reference>
<dbReference type="Gene3D" id="3.40.50.1110">
    <property type="entry name" value="SGNH hydrolase"/>
    <property type="match status" value="1"/>
</dbReference>
<accession>A0A644XAA7</accession>
<dbReference type="AlphaFoldDB" id="A0A644XAA7"/>
<dbReference type="InterPro" id="IPR036514">
    <property type="entry name" value="SGNH_hydro_sf"/>
</dbReference>
<keyword evidence="1" id="KW-0812">Transmembrane</keyword>
<organism evidence="2">
    <name type="scientific">bioreactor metagenome</name>
    <dbReference type="NCBI Taxonomy" id="1076179"/>
    <lineage>
        <taxon>unclassified sequences</taxon>
        <taxon>metagenomes</taxon>
        <taxon>ecological metagenomes</taxon>
    </lineage>
</organism>
<feature type="transmembrane region" description="Helical" evidence="1">
    <location>
        <begin position="16"/>
        <end position="34"/>
    </location>
</feature>
<gene>
    <name evidence="2" type="ORF">SDC9_59500</name>
</gene>
<evidence type="ECO:0000313" key="2">
    <source>
        <dbReference type="EMBL" id="MPM13145.1"/>
    </source>
</evidence>
<proteinExistence type="predicted"/>
<sequence>MKRERSSISNFKGIKLFAEVLVFVLVLLAVYKYIGTKYAQAESKNVINAYTKSRYDGFYEQPENSIDMVFIGSSHSYCTFDPQNFDSVMGTSSWQMGTPLQHYDTSLYVLKEVLKTQTPKLVVLDLYWDMLDDEFDMKQANSFFQVVKDKNVQEDYVKNVFPLNERVKYKLLPIRYQQDYFAYEADVFQKAAKEKFGVHDKQNVQTNGTEYYLAKGYTYCDTVIPDSELDETNQFKGFDGEKWEADKTQIEYINQIVKLCKENNIELVFETAPIANVSLDYIKNYDAIHEKMADIADSFGIKYLDFNIANRDEGLLELENFRDDAHLNDSGVKIINGYYANWLLNNTESYGNNNL</sequence>
<keyword evidence="1" id="KW-1133">Transmembrane helix</keyword>
<keyword evidence="1" id="KW-0472">Membrane</keyword>
<evidence type="ECO:0000256" key="1">
    <source>
        <dbReference type="SAM" id="Phobius"/>
    </source>
</evidence>
<protein>
    <submittedName>
        <fullName evidence="2">Uncharacterized protein</fullName>
    </submittedName>
</protein>